<evidence type="ECO:0000256" key="5">
    <source>
        <dbReference type="HAMAP-Rule" id="MF_01000"/>
    </source>
</evidence>
<dbReference type="RefSeq" id="WP_005301287.1">
    <property type="nucleotide sequence ID" value="NZ_PYOG01000020.1"/>
</dbReference>
<evidence type="ECO:0000256" key="4">
    <source>
        <dbReference type="ARBA" id="ARBA00023157"/>
    </source>
</evidence>
<dbReference type="CDD" id="cd01144">
    <property type="entry name" value="BtuF"/>
    <property type="match status" value="1"/>
</dbReference>
<dbReference type="GO" id="GO:0042597">
    <property type="term" value="C:periplasmic space"/>
    <property type="evidence" value="ECO:0007669"/>
    <property type="project" value="UniProtKB-SubCell"/>
</dbReference>
<dbReference type="NCBIfam" id="NF002894">
    <property type="entry name" value="PRK03379.1"/>
    <property type="match status" value="1"/>
</dbReference>
<comment type="subunit">
    <text evidence="5">The complex is composed of two ATP-binding proteins (BtuD), two transmembrane proteins (BtuC) and a solute-binding protein (BtuF).</text>
</comment>
<dbReference type="SUPFAM" id="SSF53807">
    <property type="entry name" value="Helical backbone' metal receptor"/>
    <property type="match status" value="1"/>
</dbReference>
<comment type="subcellular location">
    <subcellularLocation>
        <location evidence="5">Periplasm</location>
    </subcellularLocation>
</comment>
<organism evidence="6 7">
    <name type="scientific">Photobacterium damselae</name>
    <dbReference type="NCBI Taxonomy" id="38293"/>
    <lineage>
        <taxon>Bacteria</taxon>
        <taxon>Pseudomonadati</taxon>
        <taxon>Pseudomonadota</taxon>
        <taxon>Gammaproteobacteria</taxon>
        <taxon>Vibrionales</taxon>
        <taxon>Vibrionaceae</taxon>
        <taxon>Photobacterium</taxon>
    </lineage>
</organism>
<comment type="similarity">
    <text evidence="5">Belongs to the BtuF family.</text>
</comment>
<evidence type="ECO:0000256" key="3">
    <source>
        <dbReference type="ARBA" id="ARBA00022764"/>
    </source>
</evidence>
<dbReference type="PANTHER" id="PTHR30535:SF34">
    <property type="entry name" value="MOLYBDATE-BINDING PROTEIN MOLA"/>
    <property type="match status" value="1"/>
</dbReference>
<comment type="caution">
    <text evidence="5">Lacks conserved residue(s) required for the propagation of feature annotation.</text>
</comment>
<dbReference type="PANTHER" id="PTHR30535">
    <property type="entry name" value="VITAMIN B12-BINDING PROTEIN"/>
    <property type="match status" value="1"/>
</dbReference>
<keyword evidence="2 5" id="KW-0732">Signal</keyword>
<evidence type="ECO:0000256" key="1">
    <source>
        <dbReference type="ARBA" id="ARBA00022448"/>
    </source>
</evidence>
<dbReference type="EMBL" id="UATL01000001">
    <property type="protein sequence ID" value="SPY27254.1"/>
    <property type="molecule type" value="Genomic_DNA"/>
</dbReference>
<reference evidence="6 7" key="1">
    <citation type="submission" date="2018-06" db="EMBL/GenBank/DDBJ databases">
        <authorList>
            <consortium name="Pathogen Informatics"/>
            <person name="Doyle S."/>
        </authorList>
    </citation>
    <scope>NUCLEOTIDE SEQUENCE [LARGE SCALE GENOMIC DNA]</scope>
    <source>
        <strain evidence="6 7">NCTC11647</strain>
    </source>
</reference>
<gene>
    <name evidence="5 6" type="primary">btuF</name>
    <name evidence="6" type="ORF">NCTC11647_00293</name>
</gene>
<feature type="signal peptide" evidence="5">
    <location>
        <begin position="1"/>
        <end position="19"/>
    </location>
</feature>
<dbReference type="Gene3D" id="3.40.50.1980">
    <property type="entry name" value="Nitrogenase molybdenum iron protein domain"/>
    <property type="match status" value="2"/>
</dbReference>
<accession>A0A2T3QH77</accession>
<name>A0A2T3QH77_PHODM</name>
<dbReference type="InterPro" id="IPR050902">
    <property type="entry name" value="ABC_Transporter_SBP"/>
</dbReference>
<keyword evidence="3 5" id="KW-0574">Periplasm</keyword>
<evidence type="ECO:0000313" key="6">
    <source>
        <dbReference type="EMBL" id="SPY27254.1"/>
    </source>
</evidence>
<feature type="site" description="Important for BtuC binding" evidence="5">
    <location>
        <position position="204"/>
    </location>
</feature>
<dbReference type="InterPro" id="IPR054828">
    <property type="entry name" value="Vit_B12_bind_prot"/>
</dbReference>
<dbReference type="PROSITE" id="PS50983">
    <property type="entry name" value="FE_B12_PBP"/>
    <property type="match status" value="1"/>
</dbReference>
<dbReference type="InterPro" id="IPR023544">
    <property type="entry name" value="ABC_transptr_vit_B12-bd"/>
</dbReference>
<keyword evidence="4" id="KW-1015">Disulfide bond</keyword>
<dbReference type="GO" id="GO:0071281">
    <property type="term" value="P:cellular response to iron ion"/>
    <property type="evidence" value="ECO:0007669"/>
    <property type="project" value="TreeGrafter"/>
</dbReference>
<dbReference type="PROSITE" id="PS51257">
    <property type="entry name" value="PROKAR_LIPOPROTEIN"/>
    <property type="match status" value="1"/>
</dbReference>
<keyword evidence="1 5" id="KW-0813">Transport</keyword>
<feature type="site" description="Important for BtuC binding" evidence="5">
    <location>
        <position position="74"/>
    </location>
</feature>
<dbReference type="Proteomes" id="UP000251647">
    <property type="component" value="Unassembled WGS sequence"/>
</dbReference>
<evidence type="ECO:0000256" key="2">
    <source>
        <dbReference type="ARBA" id="ARBA00022729"/>
    </source>
</evidence>
<protein>
    <recommendedName>
        <fullName evidence="5">Vitamin B12-binding protein</fullName>
    </recommendedName>
</protein>
<dbReference type="GO" id="GO:0031419">
    <property type="term" value="F:cobalamin binding"/>
    <property type="evidence" value="ECO:0007669"/>
    <property type="project" value="InterPro"/>
</dbReference>
<dbReference type="GO" id="GO:0015889">
    <property type="term" value="P:cobalamin transport"/>
    <property type="evidence" value="ECO:0007669"/>
    <property type="project" value="UniProtKB-UniRule"/>
</dbReference>
<proteinExistence type="inferred from homology"/>
<dbReference type="OrthoDB" id="6495095at2"/>
<dbReference type="InterPro" id="IPR002491">
    <property type="entry name" value="ABC_transptr_periplasmic_BD"/>
</dbReference>
<dbReference type="Pfam" id="PF01497">
    <property type="entry name" value="Peripla_BP_2"/>
    <property type="match status" value="1"/>
</dbReference>
<dbReference type="HAMAP" id="MF_01000">
    <property type="entry name" value="BtuF"/>
    <property type="match status" value="1"/>
</dbReference>
<comment type="function">
    <text evidence="5">Part of the ABC transporter complex BtuCDF involved in vitamin B12 import. Binds vitamin B12 and delivers it to the periplasmic surface of BtuC.</text>
</comment>
<sequence length="277" mass="31236" precursor="true">MRRFGITLLLLFSSISCWANSSVQRIISLSPHTTELAFAAGLGDKLVAVSEYSDYPARAQKLEHVANYKGIKLERILALKPDLVLAWKGGNPPREMEKLAQLGIPIFYSNPVKLEDIANNIRLLGQYADNPSQADLSATAFQNQLELLRKKYHNEKSVSYFYQLSDQPLMTVAKGGWPNQVFALCGGKNIFADSTVPYPQVNTEQVVVRQPQVIFGTSHSNTDLSRWQQWQGKIPAVDHHAIYRLNSDWLNRPTPRTLLAVQQVCDYLDQVRNSSHQ</sequence>
<feature type="chain" id="PRO_5031679470" description="Vitamin B12-binding protein" evidence="5">
    <location>
        <begin position="20"/>
        <end position="277"/>
    </location>
</feature>
<evidence type="ECO:0000313" key="7">
    <source>
        <dbReference type="Proteomes" id="UP000251647"/>
    </source>
</evidence>
<dbReference type="AlphaFoldDB" id="A0A2T3QH77"/>
<feature type="binding site" evidence="5">
    <location>
        <position position="52"/>
    </location>
    <ligand>
        <name>cyanocob(III)alamin</name>
        <dbReference type="ChEBI" id="CHEBI:17439"/>
    </ligand>
</feature>
<dbReference type="NCBIfam" id="NF038402">
    <property type="entry name" value="TroA_like"/>
    <property type="match status" value="1"/>
</dbReference>